<accession>A0ABD1YQ79</accession>
<sequence length="78" mass="9259">MYQRGGRVEDELDCHVHLPVRASRMSSLALYKYGVKKFMIEAVSRALIHTYNNIRRIEVHGLNRLWTTQLYRSEKSHK</sequence>
<proteinExistence type="predicted"/>
<dbReference type="AlphaFoldDB" id="A0ABD1YQ79"/>
<evidence type="ECO:0000313" key="2">
    <source>
        <dbReference type="Proteomes" id="UP001605036"/>
    </source>
</evidence>
<gene>
    <name evidence="1" type="ORF">R1flu_004202</name>
</gene>
<reference evidence="1 2" key="1">
    <citation type="submission" date="2024-09" db="EMBL/GenBank/DDBJ databases">
        <title>Chromosome-scale assembly of Riccia fluitans.</title>
        <authorList>
            <person name="Paukszto L."/>
            <person name="Sawicki J."/>
            <person name="Karawczyk K."/>
            <person name="Piernik-Szablinska J."/>
            <person name="Szczecinska M."/>
            <person name="Mazdziarz M."/>
        </authorList>
    </citation>
    <scope>NUCLEOTIDE SEQUENCE [LARGE SCALE GENOMIC DNA]</scope>
    <source>
        <strain evidence="1">Rf_01</strain>
        <tissue evidence="1">Aerial parts of the thallus</tissue>
    </source>
</reference>
<organism evidence="1 2">
    <name type="scientific">Riccia fluitans</name>
    <dbReference type="NCBI Taxonomy" id="41844"/>
    <lineage>
        <taxon>Eukaryota</taxon>
        <taxon>Viridiplantae</taxon>
        <taxon>Streptophyta</taxon>
        <taxon>Embryophyta</taxon>
        <taxon>Marchantiophyta</taxon>
        <taxon>Marchantiopsida</taxon>
        <taxon>Marchantiidae</taxon>
        <taxon>Marchantiales</taxon>
        <taxon>Ricciaceae</taxon>
        <taxon>Riccia</taxon>
    </lineage>
</organism>
<dbReference type="Proteomes" id="UP001605036">
    <property type="component" value="Unassembled WGS sequence"/>
</dbReference>
<name>A0ABD1YQ79_9MARC</name>
<comment type="caution">
    <text evidence="1">The sequence shown here is derived from an EMBL/GenBank/DDBJ whole genome shotgun (WGS) entry which is preliminary data.</text>
</comment>
<protein>
    <submittedName>
        <fullName evidence="1">Uncharacterized protein</fullName>
    </submittedName>
</protein>
<evidence type="ECO:0000313" key="1">
    <source>
        <dbReference type="EMBL" id="KAL2632723.1"/>
    </source>
</evidence>
<dbReference type="EMBL" id="JBHFFA010000003">
    <property type="protein sequence ID" value="KAL2632723.1"/>
    <property type="molecule type" value="Genomic_DNA"/>
</dbReference>
<keyword evidence="2" id="KW-1185">Reference proteome</keyword>